<evidence type="ECO:0000313" key="2">
    <source>
        <dbReference type="EMBL" id="RID87648.1"/>
    </source>
</evidence>
<dbReference type="Proteomes" id="UP000266016">
    <property type="component" value="Unassembled WGS sequence"/>
</dbReference>
<dbReference type="SUPFAM" id="SSF142913">
    <property type="entry name" value="YktB/PF0168-like"/>
    <property type="match status" value="1"/>
</dbReference>
<dbReference type="InterPro" id="IPR053707">
    <property type="entry name" value="UPF0637_domain_sf"/>
</dbReference>
<dbReference type="RefSeq" id="WP_119116165.1">
    <property type="nucleotide sequence ID" value="NZ_QWVS01000011.1"/>
</dbReference>
<proteinExistence type="inferred from homology"/>
<gene>
    <name evidence="2" type="ORF">D1953_05545</name>
</gene>
<accession>A0A398BG09</accession>
<dbReference type="Pfam" id="PF06335">
    <property type="entry name" value="DUF1054"/>
    <property type="match status" value="1"/>
</dbReference>
<organism evidence="2 3">
    <name type="scientific">Peribacillus asahii</name>
    <dbReference type="NCBI Taxonomy" id="228899"/>
    <lineage>
        <taxon>Bacteria</taxon>
        <taxon>Bacillati</taxon>
        <taxon>Bacillota</taxon>
        <taxon>Bacilli</taxon>
        <taxon>Bacillales</taxon>
        <taxon>Bacillaceae</taxon>
        <taxon>Peribacillus</taxon>
    </lineage>
</organism>
<comment type="caution">
    <text evidence="2">The sequence shown here is derived from an EMBL/GenBank/DDBJ whole genome shotgun (WGS) entry which is preliminary data.</text>
</comment>
<dbReference type="AlphaFoldDB" id="A0A398BG09"/>
<protein>
    <recommendedName>
        <fullName evidence="1">UPF0637 protein D1953_05545</fullName>
    </recommendedName>
</protein>
<dbReference type="HAMAP" id="MF_01851">
    <property type="entry name" value="UPF0637"/>
    <property type="match status" value="1"/>
</dbReference>
<dbReference type="Gene3D" id="3.30.930.20">
    <property type="entry name" value="Protein of unknown function DUF1054"/>
    <property type="match status" value="1"/>
</dbReference>
<dbReference type="PIRSF" id="PIRSF021332">
    <property type="entry name" value="DUF1054"/>
    <property type="match status" value="1"/>
</dbReference>
<dbReference type="EMBL" id="QWVS01000011">
    <property type="protein sequence ID" value="RID87648.1"/>
    <property type="molecule type" value="Genomic_DNA"/>
</dbReference>
<comment type="similarity">
    <text evidence="1">Belongs to the UPF0637 family.</text>
</comment>
<dbReference type="InterPro" id="IPR009403">
    <property type="entry name" value="UPF0637"/>
</dbReference>
<name>A0A398BG09_9BACI</name>
<reference evidence="2 3" key="1">
    <citation type="submission" date="2018-08" db="EMBL/GenBank/DDBJ databases">
        <title>Bacillus jemisoniae sp. nov., Bacillus chryseoplanitiae sp. nov., Bacillus resnikiae sp. nov., and Bacillus frankliniae sp. nov., isolated from Viking spacecraft and associated surfaces.</title>
        <authorList>
            <person name="Seuylemezian A."/>
            <person name="Vaishampayan P."/>
        </authorList>
    </citation>
    <scope>NUCLEOTIDE SEQUENCE [LARGE SCALE GENOMIC DNA]</scope>
    <source>
        <strain evidence="2 3">MA001</strain>
    </source>
</reference>
<evidence type="ECO:0000256" key="1">
    <source>
        <dbReference type="HAMAP-Rule" id="MF_01851"/>
    </source>
</evidence>
<sequence>MNQVHFTTSDFNTFTIDGLEERMDALKERIRPKLQDLGDYFAQQLSIMTGEEIFPHVAKHARRTINPPKDTWVAFAANRRGYKMMPHFQIGLWETHLFVWFAVIYEAPNKAEFGKRLEENAELLKNSIPENFVWSIDHMKPDVIPHSGLNTEDLLSMFKRLQTVKKAEILCGIQIPREEAVQLTDKELVDTIQYTFETLLPLYKLQ</sequence>
<evidence type="ECO:0000313" key="3">
    <source>
        <dbReference type="Proteomes" id="UP000266016"/>
    </source>
</evidence>
<keyword evidence="3" id="KW-1185">Reference proteome</keyword>